<evidence type="ECO:0000313" key="7">
    <source>
        <dbReference type="Proteomes" id="UP000001072"/>
    </source>
</evidence>
<dbReference type="SUPFAM" id="SSF51161">
    <property type="entry name" value="Trimeric LpxA-like enzymes"/>
    <property type="match status" value="1"/>
</dbReference>
<comment type="similarity">
    <text evidence="1">Belongs to the transferase hexapeptide repeat family.</text>
</comment>
<dbReference type="RefSeq" id="XP_007406598.1">
    <property type="nucleotide sequence ID" value="XM_007406536.1"/>
</dbReference>
<accession>F4RBQ7</accession>
<dbReference type="InterPro" id="IPR001451">
    <property type="entry name" value="Hexapep"/>
</dbReference>
<dbReference type="PROSITE" id="PS50102">
    <property type="entry name" value="RRM"/>
    <property type="match status" value="1"/>
</dbReference>
<keyword evidence="2" id="KW-0808">Transferase</keyword>
<feature type="region of interest" description="Disordered" evidence="4">
    <location>
        <begin position="220"/>
        <end position="275"/>
    </location>
</feature>
<name>F4RBQ7_MELLP</name>
<dbReference type="GO" id="GO:0003723">
    <property type="term" value="F:RNA binding"/>
    <property type="evidence" value="ECO:0007669"/>
    <property type="project" value="UniProtKB-UniRule"/>
</dbReference>
<evidence type="ECO:0000313" key="6">
    <source>
        <dbReference type="EMBL" id="EGG10297.1"/>
    </source>
</evidence>
<dbReference type="Proteomes" id="UP000001072">
    <property type="component" value="Unassembled WGS sequence"/>
</dbReference>
<sequence>MSSKYTIAGSISTPQSDSLTEKEKMLSGQPYLAVSDVQLVKDRLRARNLLQRYNQFPWSSNEVDDPEPDYFGPDERRVYLAELFGIQLDDIKNKPIEIEPPFYCDYGTNITFKGPFYSNFNCHILDCAAVTFGSRVIVGPNVQIYAGTHSTDVAERKQGLERAYPVTVGDDVWIGGGAIILGPCTIGNGTTIAAGAVVRGHVPANVLMGGIPARILKRLESKPKDRSNPNFSQPKQSRPSRPSSRNSKRGGGPPTDRAQSPTATHSSEEEPIDPTTECFLANIPTRLRPVELKAALREYGALRRLTLDRARHIGFARFMEPASADAALEAGRGPDGFIVNLEDGTEVVIGIERRRSGEEQRSFNPELITNPRCYIRTTLNHQELSDVKATIEHEFGPLKHWFVRRDETGTEERTEVELEFEHLNGAREAIKASRSGEGGLGLELASGIRVRVESKRTFGGPLRGGTGAGRGGYMRGSFRGRFNSRGNGFGGGRGGFVRGGFRKRGMYSGAE</sequence>
<dbReference type="KEGG" id="mlr:MELLADRAFT_115570"/>
<dbReference type="PROSITE" id="PS00101">
    <property type="entry name" value="HEXAPEP_TRANSFERASES"/>
    <property type="match status" value="1"/>
</dbReference>
<feature type="domain" description="RRM" evidence="5">
    <location>
        <begin position="276"/>
        <end position="354"/>
    </location>
</feature>
<dbReference type="GO" id="GO:0016407">
    <property type="term" value="F:acetyltransferase activity"/>
    <property type="evidence" value="ECO:0007669"/>
    <property type="project" value="InterPro"/>
</dbReference>
<protein>
    <recommendedName>
        <fullName evidence="5">RRM domain-containing protein</fullName>
    </recommendedName>
</protein>
<feature type="compositionally biased region" description="Polar residues" evidence="4">
    <location>
        <begin position="1"/>
        <end position="18"/>
    </location>
</feature>
<dbReference type="SMART" id="SM01266">
    <property type="entry name" value="Mac"/>
    <property type="match status" value="1"/>
</dbReference>
<proteinExistence type="inferred from homology"/>
<dbReference type="Gene3D" id="3.30.70.330">
    <property type="match status" value="1"/>
</dbReference>
<dbReference type="InterPro" id="IPR011004">
    <property type="entry name" value="Trimer_LpxA-like_sf"/>
</dbReference>
<dbReference type="Pfam" id="PF00132">
    <property type="entry name" value="Hexapep"/>
    <property type="match status" value="1"/>
</dbReference>
<evidence type="ECO:0000256" key="2">
    <source>
        <dbReference type="ARBA" id="ARBA00022679"/>
    </source>
</evidence>
<keyword evidence="7" id="KW-1185">Reference proteome</keyword>
<dbReference type="HOGENOM" id="CLU_029642_0_0_1"/>
<dbReference type="InterPro" id="IPR051159">
    <property type="entry name" value="Hexapeptide_acetyltransf"/>
</dbReference>
<dbReference type="InterPro" id="IPR024688">
    <property type="entry name" value="Mac_dom"/>
</dbReference>
<dbReference type="InterPro" id="IPR000504">
    <property type="entry name" value="RRM_dom"/>
</dbReference>
<dbReference type="VEuPathDB" id="FungiDB:MELLADRAFT_115570"/>
<dbReference type="EMBL" id="GL883095">
    <property type="protein sequence ID" value="EGG10297.1"/>
    <property type="molecule type" value="Genomic_DNA"/>
</dbReference>
<dbReference type="SUPFAM" id="SSF54928">
    <property type="entry name" value="RNA-binding domain, RBD"/>
    <property type="match status" value="1"/>
</dbReference>
<evidence type="ECO:0000259" key="5">
    <source>
        <dbReference type="PROSITE" id="PS50102"/>
    </source>
</evidence>
<dbReference type="eggNOG" id="KOG4750">
    <property type="taxonomic scope" value="Eukaryota"/>
</dbReference>
<dbReference type="PANTHER" id="PTHR23416:SF23">
    <property type="entry name" value="ACETYLTRANSFERASE C18B11.09C-RELATED"/>
    <property type="match status" value="1"/>
</dbReference>
<dbReference type="CDD" id="cd03357">
    <property type="entry name" value="LbH_MAT_GAT"/>
    <property type="match status" value="1"/>
</dbReference>
<dbReference type="Gene3D" id="2.160.10.10">
    <property type="entry name" value="Hexapeptide repeat proteins"/>
    <property type="match status" value="1"/>
</dbReference>
<dbReference type="GO" id="GO:0008374">
    <property type="term" value="F:O-acyltransferase activity"/>
    <property type="evidence" value="ECO:0007669"/>
    <property type="project" value="TreeGrafter"/>
</dbReference>
<evidence type="ECO:0000256" key="1">
    <source>
        <dbReference type="ARBA" id="ARBA00007274"/>
    </source>
</evidence>
<dbReference type="InterPro" id="IPR012677">
    <property type="entry name" value="Nucleotide-bd_a/b_plait_sf"/>
</dbReference>
<dbReference type="AlphaFoldDB" id="F4RBQ7"/>
<dbReference type="PANTHER" id="PTHR23416">
    <property type="entry name" value="SIALIC ACID SYNTHASE-RELATED"/>
    <property type="match status" value="1"/>
</dbReference>
<dbReference type="InterPro" id="IPR035979">
    <property type="entry name" value="RBD_domain_sf"/>
</dbReference>
<dbReference type="STRING" id="747676.F4RBQ7"/>
<gene>
    <name evidence="6" type="ORF">MELLADRAFT_115570</name>
</gene>
<dbReference type="InParanoid" id="F4RBQ7"/>
<dbReference type="Pfam" id="PF12464">
    <property type="entry name" value="Mac"/>
    <property type="match status" value="1"/>
</dbReference>
<dbReference type="InterPro" id="IPR018357">
    <property type="entry name" value="Hexapep_transf_CS"/>
</dbReference>
<dbReference type="OrthoDB" id="25818at2759"/>
<feature type="region of interest" description="Disordered" evidence="4">
    <location>
        <begin position="1"/>
        <end position="20"/>
    </location>
</feature>
<evidence type="ECO:0000256" key="4">
    <source>
        <dbReference type="SAM" id="MobiDB-lite"/>
    </source>
</evidence>
<organism evidence="7">
    <name type="scientific">Melampsora larici-populina (strain 98AG31 / pathotype 3-4-7)</name>
    <name type="common">Poplar leaf rust fungus</name>
    <dbReference type="NCBI Taxonomy" id="747676"/>
    <lineage>
        <taxon>Eukaryota</taxon>
        <taxon>Fungi</taxon>
        <taxon>Dikarya</taxon>
        <taxon>Basidiomycota</taxon>
        <taxon>Pucciniomycotina</taxon>
        <taxon>Pucciniomycetes</taxon>
        <taxon>Pucciniales</taxon>
        <taxon>Melampsoraceae</taxon>
        <taxon>Melampsora</taxon>
    </lineage>
</organism>
<reference evidence="7" key="1">
    <citation type="journal article" date="2011" name="Proc. Natl. Acad. Sci. U.S.A.">
        <title>Obligate biotrophy features unraveled by the genomic analysis of rust fungi.</title>
        <authorList>
            <person name="Duplessis S."/>
            <person name="Cuomo C.A."/>
            <person name="Lin Y.-C."/>
            <person name="Aerts A."/>
            <person name="Tisserant E."/>
            <person name="Veneault-Fourrey C."/>
            <person name="Joly D.L."/>
            <person name="Hacquard S."/>
            <person name="Amselem J."/>
            <person name="Cantarel B.L."/>
            <person name="Chiu R."/>
            <person name="Coutinho P.M."/>
            <person name="Feau N."/>
            <person name="Field M."/>
            <person name="Frey P."/>
            <person name="Gelhaye E."/>
            <person name="Goldberg J."/>
            <person name="Grabherr M.G."/>
            <person name="Kodira C.D."/>
            <person name="Kohler A."/>
            <person name="Kuees U."/>
            <person name="Lindquist E.A."/>
            <person name="Lucas S.M."/>
            <person name="Mago R."/>
            <person name="Mauceli E."/>
            <person name="Morin E."/>
            <person name="Murat C."/>
            <person name="Pangilinan J.L."/>
            <person name="Park R."/>
            <person name="Pearson M."/>
            <person name="Quesneville H."/>
            <person name="Rouhier N."/>
            <person name="Sakthikumar S."/>
            <person name="Salamov A.A."/>
            <person name="Schmutz J."/>
            <person name="Selles B."/>
            <person name="Shapiro H."/>
            <person name="Tanguay P."/>
            <person name="Tuskan G.A."/>
            <person name="Henrissat B."/>
            <person name="Van de Peer Y."/>
            <person name="Rouze P."/>
            <person name="Ellis J.G."/>
            <person name="Dodds P.N."/>
            <person name="Schein J.E."/>
            <person name="Zhong S."/>
            <person name="Hamelin R.C."/>
            <person name="Grigoriev I.V."/>
            <person name="Szabo L.J."/>
            <person name="Martin F."/>
        </authorList>
    </citation>
    <scope>NUCLEOTIDE SEQUENCE [LARGE SCALE GENOMIC DNA]</scope>
    <source>
        <strain evidence="7">98AG31 / pathotype 3-4-7</strain>
    </source>
</reference>
<keyword evidence="3" id="KW-0694">RNA-binding</keyword>
<feature type="compositionally biased region" description="Low complexity" evidence="4">
    <location>
        <begin position="232"/>
        <end position="245"/>
    </location>
</feature>
<evidence type="ECO:0000256" key="3">
    <source>
        <dbReference type="PROSITE-ProRule" id="PRU00176"/>
    </source>
</evidence>
<dbReference type="GeneID" id="18925638"/>